<proteinExistence type="predicted"/>
<name>A0ABS8X1X8_9GAMM</name>
<gene>
    <name evidence="1" type="ORF">LXO92_06365</name>
</gene>
<keyword evidence="2" id="KW-1185">Reference proteome</keyword>
<dbReference type="RefSeq" id="WP_232890630.1">
    <property type="nucleotide sequence ID" value="NZ_JAJSPM010000005.1"/>
</dbReference>
<dbReference type="Proteomes" id="UP001320170">
    <property type="component" value="Unassembled WGS sequence"/>
</dbReference>
<protein>
    <submittedName>
        <fullName evidence="1">Uncharacterized protein</fullName>
    </submittedName>
</protein>
<reference evidence="1 2" key="1">
    <citation type="journal article" date="2024" name="Pathogens">
        <title>Characterization of a Novel Species of Legionella Isolated from a Healthcare Facility: Legionella resiliens sp. nov.</title>
        <authorList>
            <person name="Cristino S."/>
            <person name="Pascale M.R."/>
            <person name="Marino F."/>
            <person name="Derelitto C."/>
            <person name="Salaris S."/>
            <person name="Orsini M."/>
            <person name="Squarzoni S."/>
            <person name="Grottola A."/>
            <person name="Girolamini L."/>
        </authorList>
    </citation>
    <scope>NUCLEOTIDE SEQUENCE [LARGE SCALE GENOMIC DNA]</scope>
    <source>
        <strain evidence="1 2">8cVS16</strain>
    </source>
</reference>
<evidence type="ECO:0000313" key="1">
    <source>
        <dbReference type="EMBL" id="MCE3531994.1"/>
    </source>
</evidence>
<accession>A0ABS8X1X8</accession>
<dbReference type="EMBL" id="JAJTND010000004">
    <property type="protein sequence ID" value="MCE3531994.1"/>
    <property type="molecule type" value="Genomic_DNA"/>
</dbReference>
<comment type="caution">
    <text evidence="1">The sequence shown here is derived from an EMBL/GenBank/DDBJ whole genome shotgun (WGS) entry which is preliminary data.</text>
</comment>
<evidence type="ECO:0000313" key="2">
    <source>
        <dbReference type="Proteomes" id="UP001320170"/>
    </source>
</evidence>
<sequence length="238" mass="26735">MPRLNTIYGYYDPLKFIKKTHTKEDLINEKELIGYLNSAYRHALRKILLANPASFAETSPIYNLCIDVILSSDDLTQITVKWIEDQINKSKELHKLNHLKSSDPNFEKFQLIKAVTKAHQANMAIDEHFVSYVNSTLALEDLLNKDYPFGFFASKKSASANKEAIEALKNALKENPTNLLAHLSTLRKGELGGAIRVFVKQGLADKLLNGKTVHTVSDFITALHEQVNLNQPRTAGVS</sequence>
<organism evidence="1 2">
    <name type="scientific">Legionella resiliens</name>
    <dbReference type="NCBI Taxonomy" id="2905958"/>
    <lineage>
        <taxon>Bacteria</taxon>
        <taxon>Pseudomonadati</taxon>
        <taxon>Pseudomonadota</taxon>
        <taxon>Gammaproteobacteria</taxon>
        <taxon>Legionellales</taxon>
        <taxon>Legionellaceae</taxon>
        <taxon>Legionella</taxon>
    </lineage>
</organism>